<keyword evidence="9" id="KW-1133">Transmembrane helix</keyword>
<evidence type="ECO:0000256" key="4">
    <source>
        <dbReference type="ARBA" id="ARBA00022656"/>
    </source>
</evidence>
<keyword evidence="6" id="KW-0106">Calcium</keyword>
<sequence>MSVDYAIEPTATYLQDDATFSEASLLLKAAFDATLTDEERDEALSAFIDFYQDDFQAFMLEQYDTNTNVTVVDAEDLSQYMLEFVFYENLQETYSIELPEQLQFIEDVFNYNDSLEELDLHARFARAKTLSSFMNIYNTLKVGLIKTDTDGKVTSSFTPAQINAIYLNVLSKFKGAAGAVLLPSYIHQIFHSDDVSGVLSGLSGVLYSLNSITEAIPTGATLSAIGVSTGAWGTYAGGAVNIVAGSLQVVAGLVGAAASIATLIEGETAQDFISGIGGLVGNALLVISGGLQAAAGAAALAATVSAFSVVMAPVAVVLGAAAAGVGVLASAVIIVTHIATVWANEDLSIEQKIASTIDAFLLVTPLAILGIGATSIVNIIDAYKTREELEKLGEYETLENNDDGILFDGDMQVAQLLIEKAWLGIIPFYNVIPWLKGIVEEGIRDRELDEIVEKYGSVEEFISQGLESRARFFALSITKDINKFLNENENIDEYTNLGTFSTEELGEHIEYYAAFIRNPEAALQSEHYMHTWNGNGNPSQSKITSQNGVMAIDVVKDDNSEITQYVNVLTHLDALNVQTDTHNTGKHTNTTEIVGISEGKIVFTDGGRNTILNTNNIVTQALVDSSVQYSSLSSNEFALTANLDDGDDVYYGSAAKSYVDGGEGDDYVSYQNLKQSIFYQNLDDPGVTITAGAEEGDYFVRKYGNYNVNVAVIESNEYKVGKDTNTLESLGYESRYVWFNNQDTLKNVEGVIGSERDDKFYGSEWDDVFNGEDGNDYLSGGDGNDTLISGSGMDTLLGGNGNDKIIVNLAVNGLDRIDGGEGMDTVDLSGSDLSYDACYYGSYSYTVKDGKKTKTLSDAKHVFRDGEASLYVNLEDEEYSLTANHSSSAIRWYSSVDGKYYYGYDLTGQFVKEGTIAGVENLIATDGDDVVYDSMGDNTISGGKGNDLLVSSGGNDILVGGDGNDVLIANEGFNLLFGGAGSDTFAIGSSFLGSTLLMDFASQTASANSDELADKIEIASNFADSFDELLSFAEEYRGSTTFAFNDEAALTLRDVEVADLNAQDFRFV</sequence>
<dbReference type="PRINTS" id="PR01488">
    <property type="entry name" value="RTXTOXINA"/>
</dbReference>
<protein>
    <submittedName>
        <fullName evidence="10">Uncharacterized protein</fullName>
    </submittedName>
</protein>
<accession>A0ABV4KYA6</accession>
<comment type="subcellular location">
    <subcellularLocation>
        <location evidence="1">Membrane</location>
    </subcellularLocation>
    <subcellularLocation>
        <location evidence="2">Secreted</location>
    </subcellularLocation>
</comment>
<keyword evidence="8 9" id="KW-0472">Membrane</keyword>
<dbReference type="InterPro" id="IPR050557">
    <property type="entry name" value="RTX_toxin/Mannuronan_C5-epim"/>
</dbReference>
<feature type="transmembrane region" description="Helical" evidence="9">
    <location>
        <begin position="314"/>
        <end position="339"/>
    </location>
</feature>
<dbReference type="InterPro" id="IPR018511">
    <property type="entry name" value="Hemolysin-typ_Ca-bd_CS"/>
</dbReference>
<dbReference type="InterPro" id="IPR011049">
    <property type="entry name" value="Serralysin-like_metalloprot_C"/>
</dbReference>
<keyword evidence="11" id="KW-1185">Reference proteome</keyword>
<evidence type="ECO:0000256" key="7">
    <source>
        <dbReference type="ARBA" id="ARBA00023026"/>
    </source>
</evidence>
<evidence type="ECO:0000256" key="8">
    <source>
        <dbReference type="ARBA" id="ARBA00023136"/>
    </source>
</evidence>
<evidence type="ECO:0000256" key="1">
    <source>
        <dbReference type="ARBA" id="ARBA00004370"/>
    </source>
</evidence>
<dbReference type="InterPro" id="IPR001343">
    <property type="entry name" value="Hemolysn_Ca-bd"/>
</dbReference>
<organism evidence="10 11">
    <name type="scientific">Enterovibrio norvegicus</name>
    <dbReference type="NCBI Taxonomy" id="188144"/>
    <lineage>
        <taxon>Bacteria</taxon>
        <taxon>Pseudomonadati</taxon>
        <taxon>Pseudomonadota</taxon>
        <taxon>Gammaproteobacteria</taxon>
        <taxon>Vibrionales</taxon>
        <taxon>Vibrionaceae</taxon>
        <taxon>Enterovibrio</taxon>
    </lineage>
</organism>
<evidence type="ECO:0000256" key="5">
    <source>
        <dbReference type="ARBA" id="ARBA00022737"/>
    </source>
</evidence>
<dbReference type="PROSITE" id="PS00330">
    <property type="entry name" value="HEMOLYSIN_CALCIUM"/>
    <property type="match status" value="2"/>
</dbReference>
<evidence type="ECO:0000256" key="6">
    <source>
        <dbReference type="ARBA" id="ARBA00022837"/>
    </source>
</evidence>
<evidence type="ECO:0000313" key="11">
    <source>
        <dbReference type="Proteomes" id="UP001569154"/>
    </source>
</evidence>
<dbReference type="Gene3D" id="2.150.10.10">
    <property type="entry name" value="Serralysin-like metalloprotease, C-terminal"/>
    <property type="match status" value="2"/>
</dbReference>
<dbReference type="InterPro" id="IPR003995">
    <property type="entry name" value="RTX_toxin_determinant-A"/>
</dbReference>
<dbReference type="PANTHER" id="PTHR38340">
    <property type="entry name" value="S-LAYER PROTEIN"/>
    <property type="match status" value="1"/>
</dbReference>
<keyword evidence="9" id="KW-0812">Transmembrane</keyword>
<keyword evidence="4" id="KW-0800">Toxin</keyword>
<keyword evidence="3" id="KW-0964">Secreted</keyword>
<keyword evidence="7" id="KW-0843">Virulence</keyword>
<comment type="caution">
    <text evidence="10">The sequence shown here is derived from an EMBL/GenBank/DDBJ whole genome shotgun (WGS) entry which is preliminary data.</text>
</comment>
<evidence type="ECO:0000256" key="3">
    <source>
        <dbReference type="ARBA" id="ARBA00022525"/>
    </source>
</evidence>
<dbReference type="EMBL" id="JBGONM010000008">
    <property type="protein sequence ID" value="MEZ8080451.1"/>
    <property type="molecule type" value="Genomic_DNA"/>
</dbReference>
<dbReference type="SUPFAM" id="SSF51120">
    <property type="entry name" value="beta-Roll"/>
    <property type="match status" value="2"/>
</dbReference>
<proteinExistence type="predicted"/>
<dbReference type="PRINTS" id="PR00313">
    <property type="entry name" value="CABNDNGRPT"/>
</dbReference>
<evidence type="ECO:0000256" key="2">
    <source>
        <dbReference type="ARBA" id="ARBA00004613"/>
    </source>
</evidence>
<feature type="transmembrane region" description="Helical" evidence="9">
    <location>
        <begin position="359"/>
        <end position="380"/>
    </location>
</feature>
<evidence type="ECO:0000256" key="9">
    <source>
        <dbReference type="SAM" id="Phobius"/>
    </source>
</evidence>
<name>A0ABV4KYA6_9GAMM</name>
<dbReference type="RefSeq" id="WP_371734741.1">
    <property type="nucleotide sequence ID" value="NZ_JBGONM010000008.1"/>
</dbReference>
<gene>
    <name evidence="10" type="ORF">ACED35_04960</name>
</gene>
<reference evidence="10 11" key="1">
    <citation type="submission" date="2024-06" db="EMBL/GenBank/DDBJ databases">
        <authorList>
            <person name="Steensen K."/>
            <person name="Seneca J."/>
            <person name="Bartlau N."/>
            <person name="Yu A.X."/>
            <person name="Polz M.F."/>
        </authorList>
    </citation>
    <scope>NUCLEOTIDE SEQUENCE [LARGE SCALE GENOMIC DNA]</scope>
    <source>
        <strain evidence="10 11">1F260</strain>
    </source>
</reference>
<dbReference type="Proteomes" id="UP001569154">
    <property type="component" value="Unassembled WGS sequence"/>
</dbReference>
<dbReference type="Pfam" id="PF00353">
    <property type="entry name" value="HemolysinCabind"/>
    <property type="match status" value="5"/>
</dbReference>
<evidence type="ECO:0000313" key="10">
    <source>
        <dbReference type="EMBL" id="MEZ8080451.1"/>
    </source>
</evidence>
<feature type="transmembrane region" description="Helical" evidence="9">
    <location>
        <begin position="283"/>
        <end position="307"/>
    </location>
</feature>
<keyword evidence="5" id="KW-0677">Repeat</keyword>
<dbReference type="PANTHER" id="PTHR38340:SF1">
    <property type="entry name" value="S-LAYER PROTEIN"/>
    <property type="match status" value="1"/>
</dbReference>